<evidence type="ECO:0000313" key="2">
    <source>
        <dbReference type="Proteomes" id="UP001497700"/>
    </source>
</evidence>
<gene>
    <name evidence="1" type="ORF">F4820DRAFT_402628</name>
</gene>
<name>A0ACB9ZFQ2_9PEZI</name>
<dbReference type="Proteomes" id="UP001497700">
    <property type="component" value="Unassembled WGS sequence"/>
</dbReference>
<evidence type="ECO:0000313" key="1">
    <source>
        <dbReference type="EMBL" id="KAI4870564.1"/>
    </source>
</evidence>
<protein>
    <submittedName>
        <fullName evidence="1">Oxidoreductase</fullName>
    </submittedName>
</protein>
<sequence length="314" mass="34131">MSISGFVNFDPEKEIPSLEGRVIFVTGGTAGLGKESVEALAKHDPTHIYFTGRNTEAGESLIADVKKTNPNVGITFMKMDMASLSSVKRACDQFSHDRLDLLMCNAGIMDTPPTLSEEGLEIHFAVNHLAHAMVIQKLLPIMVRTAELPGSDVRLVSLTSTGWRGHPKNGIAFSTLRTKQEDLTLLGINLRYGQSKIANILYAAEIARRYPSIKAVSVHPGVVATDLVNNLPAMRRAFIYSTIWLMGGGVVEPKKGCLSQLWVAAGAKRDDLVNGAFYMPVGVLSNNKLDKFAKSEELASELWSYTDGVLAKVA</sequence>
<dbReference type="EMBL" id="MU393423">
    <property type="protein sequence ID" value="KAI4870564.1"/>
    <property type="molecule type" value="Genomic_DNA"/>
</dbReference>
<organism evidence="1 2">
    <name type="scientific">Hypoxylon rubiginosum</name>
    <dbReference type="NCBI Taxonomy" id="110542"/>
    <lineage>
        <taxon>Eukaryota</taxon>
        <taxon>Fungi</taxon>
        <taxon>Dikarya</taxon>
        <taxon>Ascomycota</taxon>
        <taxon>Pezizomycotina</taxon>
        <taxon>Sordariomycetes</taxon>
        <taxon>Xylariomycetidae</taxon>
        <taxon>Xylariales</taxon>
        <taxon>Hypoxylaceae</taxon>
        <taxon>Hypoxylon</taxon>
    </lineage>
</organism>
<accession>A0ACB9ZFQ2</accession>
<proteinExistence type="predicted"/>
<reference evidence="1 2" key="1">
    <citation type="journal article" date="2022" name="New Phytol.">
        <title>Ecological generalism drives hyperdiversity of secondary metabolite gene clusters in xylarialean endophytes.</title>
        <authorList>
            <person name="Franco M.E.E."/>
            <person name="Wisecaver J.H."/>
            <person name="Arnold A.E."/>
            <person name="Ju Y.M."/>
            <person name="Slot J.C."/>
            <person name="Ahrendt S."/>
            <person name="Moore L.P."/>
            <person name="Eastman K.E."/>
            <person name="Scott K."/>
            <person name="Konkel Z."/>
            <person name="Mondo S.J."/>
            <person name="Kuo A."/>
            <person name="Hayes R.D."/>
            <person name="Haridas S."/>
            <person name="Andreopoulos B."/>
            <person name="Riley R."/>
            <person name="LaButti K."/>
            <person name="Pangilinan J."/>
            <person name="Lipzen A."/>
            <person name="Amirebrahimi M."/>
            <person name="Yan J."/>
            <person name="Adam C."/>
            <person name="Keymanesh K."/>
            <person name="Ng V."/>
            <person name="Louie K."/>
            <person name="Northen T."/>
            <person name="Drula E."/>
            <person name="Henrissat B."/>
            <person name="Hsieh H.M."/>
            <person name="Youens-Clark K."/>
            <person name="Lutzoni F."/>
            <person name="Miadlikowska J."/>
            <person name="Eastwood D.C."/>
            <person name="Hamelin R.C."/>
            <person name="Grigoriev I.V."/>
            <person name="U'Ren J.M."/>
        </authorList>
    </citation>
    <scope>NUCLEOTIDE SEQUENCE [LARGE SCALE GENOMIC DNA]</scope>
    <source>
        <strain evidence="1 2">CBS 119005</strain>
    </source>
</reference>
<keyword evidence="2" id="KW-1185">Reference proteome</keyword>
<comment type="caution">
    <text evidence="1">The sequence shown here is derived from an EMBL/GenBank/DDBJ whole genome shotgun (WGS) entry which is preliminary data.</text>
</comment>